<sequence>MTSFASTSSKEFIGQTGVYSLMGELGWGYGRNVCRDRNGNLFVIKLWYSHTRQSREVDVLSTAALKKCHHFAQFYDQSLPASKKPFVIMERLGSNLETTCLRVAIQTLNSIEELHYCGFFSRDIKPTNFVCGYRFPQTGIVYIIDFELALRFLDKDGNPASNRDLRRYTRGGTTEFKSLSQHRQQPPLPLDDLESWFYTVLYLFNNDLSWFKYGKKFRNKTYEAKLALRNQTDISRNFPEMMAEILRTIDQFPRNESPDFDKIYCFLERRMRDGGYTYEQEYDWETLHRIKIPYGLPPHGIGYEAKRVHHKMNASDQCYN</sequence>
<dbReference type="InterPro" id="IPR000719">
    <property type="entry name" value="Prot_kinase_dom"/>
</dbReference>
<dbReference type="Proteomes" id="UP000887574">
    <property type="component" value="Unplaced"/>
</dbReference>
<evidence type="ECO:0000313" key="2">
    <source>
        <dbReference type="Proteomes" id="UP000887574"/>
    </source>
</evidence>
<evidence type="ECO:0000313" key="3">
    <source>
        <dbReference type="WBParaSite" id="jg24377"/>
    </source>
</evidence>
<proteinExistence type="predicted"/>
<feature type="domain" description="Protein kinase" evidence="1">
    <location>
        <begin position="19"/>
        <end position="267"/>
    </location>
</feature>
<dbReference type="PANTHER" id="PTHR11909">
    <property type="entry name" value="CASEIN KINASE-RELATED"/>
    <property type="match status" value="1"/>
</dbReference>
<evidence type="ECO:0000259" key="1">
    <source>
        <dbReference type="PROSITE" id="PS50011"/>
    </source>
</evidence>
<dbReference type="Gene3D" id="1.10.510.10">
    <property type="entry name" value="Transferase(Phosphotransferase) domain 1"/>
    <property type="match status" value="1"/>
</dbReference>
<dbReference type="GO" id="GO:0004672">
    <property type="term" value="F:protein kinase activity"/>
    <property type="evidence" value="ECO:0007669"/>
    <property type="project" value="InterPro"/>
</dbReference>
<dbReference type="InterPro" id="IPR011009">
    <property type="entry name" value="Kinase-like_dom_sf"/>
</dbReference>
<dbReference type="PROSITE" id="PS50011">
    <property type="entry name" value="PROTEIN_KINASE_DOM"/>
    <property type="match status" value="1"/>
</dbReference>
<organism evidence="2 3">
    <name type="scientific">Ditylenchus dipsaci</name>
    <dbReference type="NCBI Taxonomy" id="166011"/>
    <lineage>
        <taxon>Eukaryota</taxon>
        <taxon>Metazoa</taxon>
        <taxon>Ecdysozoa</taxon>
        <taxon>Nematoda</taxon>
        <taxon>Chromadorea</taxon>
        <taxon>Rhabditida</taxon>
        <taxon>Tylenchina</taxon>
        <taxon>Tylenchomorpha</taxon>
        <taxon>Sphaerularioidea</taxon>
        <taxon>Anguinidae</taxon>
        <taxon>Anguininae</taxon>
        <taxon>Ditylenchus</taxon>
    </lineage>
</organism>
<keyword evidence="2" id="KW-1185">Reference proteome</keyword>
<dbReference type="InterPro" id="IPR050235">
    <property type="entry name" value="CK1_Ser-Thr_kinase"/>
</dbReference>
<dbReference type="GO" id="GO:0005524">
    <property type="term" value="F:ATP binding"/>
    <property type="evidence" value="ECO:0007669"/>
    <property type="project" value="InterPro"/>
</dbReference>
<dbReference type="AlphaFoldDB" id="A0A915DY15"/>
<name>A0A915DY15_9BILA</name>
<accession>A0A915DY15</accession>
<protein>
    <submittedName>
        <fullName evidence="3">Protein kinase domain-containing protein</fullName>
    </submittedName>
</protein>
<dbReference type="WBParaSite" id="jg24377">
    <property type="protein sequence ID" value="jg24377"/>
    <property type="gene ID" value="jg24377"/>
</dbReference>
<dbReference type="SUPFAM" id="SSF56112">
    <property type="entry name" value="Protein kinase-like (PK-like)"/>
    <property type="match status" value="1"/>
</dbReference>
<reference evidence="3" key="1">
    <citation type="submission" date="2022-11" db="UniProtKB">
        <authorList>
            <consortium name="WormBaseParasite"/>
        </authorList>
    </citation>
    <scope>IDENTIFICATION</scope>
</reference>
<dbReference type="SMART" id="SM00220">
    <property type="entry name" value="S_TKc"/>
    <property type="match status" value="1"/>
</dbReference>